<evidence type="ECO:0000313" key="2">
    <source>
        <dbReference type="Proteomes" id="UP000095558"/>
    </source>
</evidence>
<dbReference type="Gene3D" id="3.40.140.10">
    <property type="entry name" value="Cytidine Deaminase, domain 2"/>
    <property type="match status" value="1"/>
</dbReference>
<evidence type="ECO:0000313" key="1">
    <source>
        <dbReference type="EMBL" id="CUO58098.1"/>
    </source>
</evidence>
<dbReference type="AlphaFoldDB" id="A0A174BC75"/>
<dbReference type="Proteomes" id="UP000095558">
    <property type="component" value="Unassembled WGS sequence"/>
</dbReference>
<organism evidence="1 2">
    <name type="scientific">Clostridium disporicum</name>
    <dbReference type="NCBI Taxonomy" id="84024"/>
    <lineage>
        <taxon>Bacteria</taxon>
        <taxon>Bacillati</taxon>
        <taxon>Bacillota</taxon>
        <taxon>Clostridia</taxon>
        <taxon>Eubacteriales</taxon>
        <taxon>Clostridiaceae</taxon>
        <taxon>Clostridium</taxon>
    </lineage>
</organism>
<name>A0A174BC75_9CLOT</name>
<dbReference type="EMBL" id="CYZV01000032">
    <property type="protein sequence ID" value="CUO58098.1"/>
    <property type="molecule type" value="Genomic_DNA"/>
</dbReference>
<accession>A0A174BC75</accession>
<reference evidence="1 2" key="1">
    <citation type="submission" date="2015-09" db="EMBL/GenBank/DDBJ databases">
        <authorList>
            <consortium name="Pathogen Informatics"/>
        </authorList>
    </citation>
    <scope>NUCLEOTIDE SEQUENCE [LARGE SCALE GENOMIC DNA]</scope>
    <source>
        <strain evidence="1 2">2789STDY5834855</strain>
    </source>
</reference>
<dbReference type="RefSeq" id="WP_042395954.1">
    <property type="nucleotide sequence ID" value="NZ_CYYT01000008.1"/>
</dbReference>
<protein>
    <submittedName>
        <fullName evidence="1">Putative rhoptry protein</fullName>
    </submittedName>
</protein>
<dbReference type="OrthoDB" id="1747549at2"/>
<dbReference type="InterPro" id="IPR032721">
    <property type="entry name" value="Toxin-deaminase"/>
</dbReference>
<sequence length="371" mass="44092">MQIKDKKNKRIKISNIDDLNKELKLKGYNLEISDYDKFKEGFIKTFNISNELFNKIYKTINEESISYKVSDINDFIRYIKNITIFEYEHKKLCEKISKMKRLHIDRVEYDRIPSTQDDVEHILKVIEETKKFISKKINDEGKRKLEFLEEEINKDYVYAKDIELLKRMLIFNNENVNEEYDENNQIKTLFIEVPEEIGFAYVKAEKGTVEYHQHIKSYIPRMKRLIKNLDKYIIEEEKGTFKINQSIAIQDSVNMAVALFNDMEFRAVSGKNDIENSCTLIPLGQDYFKSCKVNKLGKLGIGYNRVNDSEKKIIEEIHKLITKGKLKAEGDFTLYSKWEPCPSCYYVISQFIEKYPKINLKVMYYKEYGEK</sequence>
<proteinExistence type="predicted"/>
<dbReference type="Pfam" id="PF14424">
    <property type="entry name" value="Toxin-deaminase"/>
    <property type="match status" value="1"/>
</dbReference>
<gene>
    <name evidence="1" type="ORF">ERS852470_02753</name>
</gene>
<dbReference type="GeneID" id="83011124"/>